<sequence>MAVFIERIVDTVVLLVKLEGLLGKGEPVLGFDIRRQGFEGHKSQWNISGATLPDHKGTCVQRKDISGEFLADTGSAGACARSPAFRFFSLM</sequence>
<organism evidence="1 2">
    <name type="scientific">Microbulbifer thermotolerans</name>
    <dbReference type="NCBI Taxonomy" id="252514"/>
    <lineage>
        <taxon>Bacteria</taxon>
        <taxon>Pseudomonadati</taxon>
        <taxon>Pseudomonadota</taxon>
        <taxon>Gammaproteobacteria</taxon>
        <taxon>Cellvibrionales</taxon>
        <taxon>Microbulbiferaceae</taxon>
        <taxon>Microbulbifer</taxon>
    </lineage>
</organism>
<dbReference type="Proteomes" id="UP000076077">
    <property type="component" value="Chromosome"/>
</dbReference>
<proteinExistence type="predicted"/>
<reference evidence="2" key="1">
    <citation type="submission" date="2016-03" db="EMBL/GenBank/DDBJ databases">
        <authorList>
            <person name="Lee Y.-S."/>
            <person name="Choi Y.-L."/>
        </authorList>
    </citation>
    <scope>NUCLEOTIDE SEQUENCE [LARGE SCALE GENOMIC DNA]</scope>
    <source>
        <strain evidence="2">DAU221</strain>
    </source>
</reference>
<protein>
    <submittedName>
        <fullName evidence="1">Uncharacterized protein</fullName>
    </submittedName>
</protein>
<dbReference type="AlphaFoldDB" id="A0A143HQ91"/>
<gene>
    <name evidence="1" type="ORF">A3224_14280</name>
</gene>
<name>A0A143HQ91_MICTH</name>
<dbReference type="EMBL" id="CP014864">
    <property type="protein sequence ID" value="AMX03590.1"/>
    <property type="molecule type" value="Genomic_DNA"/>
</dbReference>
<evidence type="ECO:0000313" key="2">
    <source>
        <dbReference type="Proteomes" id="UP000076077"/>
    </source>
</evidence>
<keyword evidence="2" id="KW-1185">Reference proteome</keyword>
<dbReference type="KEGG" id="mthd:A3224_14280"/>
<evidence type="ECO:0000313" key="1">
    <source>
        <dbReference type="EMBL" id="AMX03590.1"/>
    </source>
</evidence>
<accession>A0A143HQ91</accession>